<keyword evidence="3" id="KW-1185">Reference proteome</keyword>
<dbReference type="EMBL" id="JBHUMY010000006">
    <property type="protein sequence ID" value="MFD2659840.1"/>
    <property type="molecule type" value="Genomic_DNA"/>
</dbReference>
<feature type="region of interest" description="Disordered" evidence="1">
    <location>
        <begin position="86"/>
        <end position="113"/>
    </location>
</feature>
<protein>
    <submittedName>
        <fullName evidence="2">Uncharacterized protein</fullName>
    </submittedName>
</protein>
<sequence>MLSFEQKVAICASFPELERSDVSLGRVNFQFPESVYDRKNVVYHLHPNGNGFVYAGKIQGYAKDAKGLVNIRDFTEEELRSLIRSSIDALSEPPSGSSQAAAGNKETEERWTGPDGSVLTVKIEDGLWYVYSGNNLDMAFESYEEAVQYLEEEGFGPSRSS</sequence>
<organism evidence="2 3">
    <name type="scientific">Paenibacillus thailandensis</name>
    <dbReference type="NCBI Taxonomy" id="393250"/>
    <lineage>
        <taxon>Bacteria</taxon>
        <taxon>Bacillati</taxon>
        <taxon>Bacillota</taxon>
        <taxon>Bacilli</taxon>
        <taxon>Bacillales</taxon>
        <taxon>Paenibacillaceae</taxon>
        <taxon>Paenibacillus</taxon>
    </lineage>
</organism>
<evidence type="ECO:0000256" key="1">
    <source>
        <dbReference type="SAM" id="MobiDB-lite"/>
    </source>
</evidence>
<evidence type="ECO:0000313" key="3">
    <source>
        <dbReference type="Proteomes" id="UP001597493"/>
    </source>
</evidence>
<gene>
    <name evidence="2" type="ORF">ACFSW5_06100</name>
</gene>
<dbReference type="Proteomes" id="UP001597493">
    <property type="component" value="Unassembled WGS sequence"/>
</dbReference>
<dbReference type="RefSeq" id="WP_379270519.1">
    <property type="nucleotide sequence ID" value="NZ_JBHUGT010000015.1"/>
</dbReference>
<reference evidence="3" key="1">
    <citation type="journal article" date="2019" name="Int. J. Syst. Evol. Microbiol.">
        <title>The Global Catalogue of Microorganisms (GCM) 10K type strain sequencing project: providing services to taxonomists for standard genome sequencing and annotation.</title>
        <authorList>
            <consortium name="The Broad Institute Genomics Platform"/>
            <consortium name="The Broad Institute Genome Sequencing Center for Infectious Disease"/>
            <person name="Wu L."/>
            <person name="Ma J."/>
        </authorList>
    </citation>
    <scope>NUCLEOTIDE SEQUENCE [LARGE SCALE GENOMIC DNA]</scope>
    <source>
        <strain evidence="3">TISTR 1827</strain>
    </source>
</reference>
<accession>A0ABW5QUS2</accession>
<name>A0ABW5QUS2_9BACL</name>
<comment type="caution">
    <text evidence="2">The sequence shown here is derived from an EMBL/GenBank/DDBJ whole genome shotgun (WGS) entry which is preliminary data.</text>
</comment>
<proteinExistence type="predicted"/>
<evidence type="ECO:0000313" key="2">
    <source>
        <dbReference type="EMBL" id="MFD2659840.1"/>
    </source>
</evidence>